<comment type="caution">
    <text evidence="2">The sequence shown here is derived from an EMBL/GenBank/DDBJ whole genome shotgun (WGS) entry which is preliminary data.</text>
</comment>
<dbReference type="AlphaFoldDB" id="A0A151NTC0"/>
<name>A0A151NTC0_ALLMI</name>
<evidence type="ECO:0000313" key="2">
    <source>
        <dbReference type="EMBL" id="KYO40004.1"/>
    </source>
</evidence>
<feature type="compositionally biased region" description="Basic and acidic residues" evidence="1">
    <location>
        <begin position="13"/>
        <end position="27"/>
    </location>
</feature>
<dbReference type="EMBL" id="AKHW03002106">
    <property type="protein sequence ID" value="KYO40004.1"/>
    <property type="molecule type" value="Genomic_DNA"/>
</dbReference>
<evidence type="ECO:0000256" key="1">
    <source>
        <dbReference type="SAM" id="MobiDB-lite"/>
    </source>
</evidence>
<sequence>MRGLVPVSVLEDLGGKERTQDKSDVSKRLATSPAPRTTWAASQKPCSIEPYLHVHSDSSEPVSGGS</sequence>
<feature type="region of interest" description="Disordered" evidence="1">
    <location>
        <begin position="1"/>
        <end position="43"/>
    </location>
</feature>
<dbReference type="Proteomes" id="UP000050525">
    <property type="component" value="Unassembled WGS sequence"/>
</dbReference>
<organism evidence="2 3">
    <name type="scientific">Alligator mississippiensis</name>
    <name type="common">American alligator</name>
    <dbReference type="NCBI Taxonomy" id="8496"/>
    <lineage>
        <taxon>Eukaryota</taxon>
        <taxon>Metazoa</taxon>
        <taxon>Chordata</taxon>
        <taxon>Craniata</taxon>
        <taxon>Vertebrata</taxon>
        <taxon>Euteleostomi</taxon>
        <taxon>Archelosauria</taxon>
        <taxon>Archosauria</taxon>
        <taxon>Crocodylia</taxon>
        <taxon>Alligatoridae</taxon>
        <taxon>Alligatorinae</taxon>
        <taxon>Alligator</taxon>
    </lineage>
</organism>
<proteinExistence type="predicted"/>
<gene>
    <name evidence="2" type="ORF">Y1Q_0012964</name>
</gene>
<accession>A0A151NTC0</accession>
<evidence type="ECO:0000313" key="3">
    <source>
        <dbReference type="Proteomes" id="UP000050525"/>
    </source>
</evidence>
<keyword evidence="3" id="KW-1185">Reference proteome</keyword>
<reference evidence="2 3" key="1">
    <citation type="journal article" date="2012" name="Genome Biol.">
        <title>Sequencing three crocodilian genomes to illuminate the evolution of archosaurs and amniotes.</title>
        <authorList>
            <person name="St John J.A."/>
            <person name="Braun E.L."/>
            <person name="Isberg S.R."/>
            <person name="Miles L.G."/>
            <person name="Chong A.Y."/>
            <person name="Gongora J."/>
            <person name="Dalzell P."/>
            <person name="Moran C."/>
            <person name="Bed'hom B."/>
            <person name="Abzhanov A."/>
            <person name="Burgess S.C."/>
            <person name="Cooksey A.M."/>
            <person name="Castoe T.A."/>
            <person name="Crawford N.G."/>
            <person name="Densmore L.D."/>
            <person name="Drew J.C."/>
            <person name="Edwards S.V."/>
            <person name="Faircloth B.C."/>
            <person name="Fujita M.K."/>
            <person name="Greenwold M.J."/>
            <person name="Hoffmann F.G."/>
            <person name="Howard J.M."/>
            <person name="Iguchi T."/>
            <person name="Janes D.E."/>
            <person name="Khan S.Y."/>
            <person name="Kohno S."/>
            <person name="de Koning A.J."/>
            <person name="Lance S.L."/>
            <person name="McCarthy F.M."/>
            <person name="McCormack J.E."/>
            <person name="Merchant M.E."/>
            <person name="Peterson D.G."/>
            <person name="Pollock D.D."/>
            <person name="Pourmand N."/>
            <person name="Raney B.J."/>
            <person name="Roessler K.A."/>
            <person name="Sanford J.R."/>
            <person name="Sawyer R.H."/>
            <person name="Schmidt C.J."/>
            <person name="Triplett E.W."/>
            <person name="Tuberville T.D."/>
            <person name="Venegas-Anaya M."/>
            <person name="Howard J.T."/>
            <person name="Jarvis E.D."/>
            <person name="Guillette L.J.Jr."/>
            <person name="Glenn T.C."/>
            <person name="Green R.E."/>
            <person name="Ray D.A."/>
        </authorList>
    </citation>
    <scope>NUCLEOTIDE SEQUENCE [LARGE SCALE GENOMIC DNA]</scope>
    <source>
        <strain evidence="2">KSC_2009_1</strain>
    </source>
</reference>
<protein>
    <submittedName>
        <fullName evidence="2">Uncharacterized protein</fullName>
    </submittedName>
</protein>